<dbReference type="InterPro" id="IPR038765">
    <property type="entry name" value="Papain-like_cys_pep_sf"/>
</dbReference>
<dbReference type="InterPro" id="IPR002931">
    <property type="entry name" value="Transglutaminase-like"/>
</dbReference>
<dbReference type="Gene3D" id="2.60.40.2250">
    <property type="match status" value="1"/>
</dbReference>
<dbReference type="SUPFAM" id="SSF54001">
    <property type="entry name" value="Cysteine proteinases"/>
    <property type="match status" value="1"/>
</dbReference>
<dbReference type="Gene3D" id="3.10.620.30">
    <property type="match status" value="1"/>
</dbReference>
<comment type="caution">
    <text evidence="2">The sequence shown here is derived from an EMBL/GenBank/DDBJ whole genome shotgun (WGS) entry which is preliminary data.</text>
</comment>
<dbReference type="PANTHER" id="PTHR33490:SF12">
    <property type="entry name" value="BLL5557 PROTEIN"/>
    <property type="match status" value="1"/>
</dbReference>
<dbReference type="EMBL" id="JACHBL010000001">
    <property type="protein sequence ID" value="MBB5597460.1"/>
    <property type="molecule type" value="Genomic_DNA"/>
</dbReference>
<dbReference type="SMART" id="SM00460">
    <property type="entry name" value="TGc"/>
    <property type="match status" value="1"/>
</dbReference>
<dbReference type="PANTHER" id="PTHR33490">
    <property type="entry name" value="BLR5614 PROTEIN-RELATED"/>
    <property type="match status" value="1"/>
</dbReference>
<dbReference type="GO" id="GO:0008233">
    <property type="term" value="F:peptidase activity"/>
    <property type="evidence" value="ECO:0007669"/>
    <property type="project" value="UniProtKB-KW"/>
</dbReference>
<dbReference type="Pfam" id="PF01841">
    <property type="entry name" value="Transglut_core"/>
    <property type="match status" value="1"/>
</dbReference>
<evidence type="ECO:0000259" key="1">
    <source>
        <dbReference type="SMART" id="SM00460"/>
    </source>
</evidence>
<sequence length="268" mass="29316">MKRTVSAHLLATAQPGTKLVYAIAPVKDPGYDSFEEELIATVDGVPIEVKEVPDFHGGRFHVVETEEGGVIQLDYSATVVGQAEVPVVDEADLIRYIRPSRYCESDTLLQTAYANFGKMTGKELFNAARTWVNEELAYVSGSSRGTDSAVNTLLARRGVCRDFSHLLVSMLRAKNVPARMVAVYAPQLTPMDFHAVVEAYIDGEWRVADATGLAPRQGLLRIATGEDATDTAFLSTVRGSIVFDKIRVTAEADEELTDPPLDELVILR</sequence>
<proteinExistence type="predicted"/>
<protein>
    <submittedName>
        <fullName evidence="2">Transglutaminase-like putative cysteine protease</fullName>
    </submittedName>
</protein>
<dbReference type="RefSeq" id="WP_183640475.1">
    <property type="nucleotide sequence ID" value="NZ_CANLFI010000001.1"/>
</dbReference>
<evidence type="ECO:0000313" key="2">
    <source>
        <dbReference type="EMBL" id="MBB5597460.1"/>
    </source>
</evidence>
<keyword evidence="2" id="KW-0645">Protease</keyword>
<organism evidence="2 3">
    <name type="scientific">Neomicrococcus lactis</name>
    <dbReference type="NCBI Taxonomy" id="732241"/>
    <lineage>
        <taxon>Bacteria</taxon>
        <taxon>Bacillati</taxon>
        <taxon>Actinomycetota</taxon>
        <taxon>Actinomycetes</taxon>
        <taxon>Micrococcales</taxon>
        <taxon>Micrococcaceae</taxon>
        <taxon>Neomicrococcus</taxon>
    </lineage>
</organism>
<keyword evidence="3" id="KW-1185">Reference proteome</keyword>
<name>A0A7W8YA46_9MICC</name>
<reference evidence="2 3" key="1">
    <citation type="submission" date="2020-08" db="EMBL/GenBank/DDBJ databases">
        <title>Sequencing the genomes of 1000 actinobacteria strains.</title>
        <authorList>
            <person name="Klenk H.-P."/>
        </authorList>
    </citation>
    <scope>NUCLEOTIDE SEQUENCE [LARGE SCALE GENOMIC DNA]</scope>
    <source>
        <strain evidence="2 3">DSM 23694</strain>
    </source>
</reference>
<accession>A0A7W8YA46</accession>
<keyword evidence="2" id="KW-0378">Hydrolase</keyword>
<dbReference type="GO" id="GO:0006508">
    <property type="term" value="P:proteolysis"/>
    <property type="evidence" value="ECO:0007669"/>
    <property type="project" value="UniProtKB-KW"/>
</dbReference>
<evidence type="ECO:0000313" key="3">
    <source>
        <dbReference type="Proteomes" id="UP000523863"/>
    </source>
</evidence>
<gene>
    <name evidence="2" type="ORF">BKA12_000540</name>
</gene>
<feature type="domain" description="Transglutaminase-like" evidence="1">
    <location>
        <begin position="152"/>
        <end position="212"/>
    </location>
</feature>
<dbReference type="AlphaFoldDB" id="A0A7W8YA46"/>
<dbReference type="Proteomes" id="UP000523863">
    <property type="component" value="Unassembled WGS sequence"/>
</dbReference>